<comment type="function">
    <text evidence="7">Catalyzes the methyl esterification of L-isoaspartyl residues in peptides and proteins that result from spontaneous decomposition of normal L-aspartyl and L-asparaginyl residues. It plays a role in the repair and/or degradation of damaged proteins.</text>
</comment>
<accession>Q1YJM8</accession>
<keyword evidence="3 7" id="KW-0963">Cytoplasm</keyword>
<comment type="similarity">
    <text evidence="2 7">Belongs to the methyltransferase superfamily. L-isoaspartyl/D-aspartyl protein methyltransferase family.</text>
</comment>
<dbReference type="HAMAP" id="MF_00090">
    <property type="entry name" value="PIMT"/>
    <property type="match status" value="1"/>
</dbReference>
<organism evidence="8 9">
    <name type="scientific">Aurantimonas manganoxydans (strain ATCC BAA-1229 / DSM 21871 / SI85-9A1)</name>
    <dbReference type="NCBI Taxonomy" id="287752"/>
    <lineage>
        <taxon>Bacteria</taxon>
        <taxon>Pseudomonadati</taxon>
        <taxon>Pseudomonadota</taxon>
        <taxon>Alphaproteobacteria</taxon>
        <taxon>Hyphomicrobiales</taxon>
        <taxon>Aurantimonadaceae</taxon>
        <taxon>Aurantimonas</taxon>
    </lineage>
</organism>
<evidence type="ECO:0000256" key="2">
    <source>
        <dbReference type="ARBA" id="ARBA00005369"/>
    </source>
</evidence>
<evidence type="ECO:0000313" key="8">
    <source>
        <dbReference type="EMBL" id="EAS50845.1"/>
    </source>
</evidence>
<gene>
    <name evidence="7" type="primary">pcm</name>
    <name evidence="8" type="ORF">SI859A1_00971</name>
</gene>
<evidence type="ECO:0000313" key="9">
    <source>
        <dbReference type="Proteomes" id="UP000000321"/>
    </source>
</evidence>
<sequence length="220" mass="23000">MSEELRRRMVEDQLVRHGISDRRVLDAMGRVPREAFVPEALASSAYMDGPLSIGGGQTISQPYIVARMLEAAAIAPGDRVLDVGTGSGYAAAVAAEMGATICSIERDAALGEAARARLQALGYDVAVTVGDGTRGLESPAPFDAILVAAAAPTVPEALRAQLAIGGRLVIPVGRTRQGQELRRIARRSATEFDDILLEMVAFVPLIGHEGWPDASGGIGG</sequence>
<dbReference type="RefSeq" id="WP_009208834.1">
    <property type="nucleotide sequence ID" value="NZ_BBWP01000051.1"/>
</dbReference>
<dbReference type="GO" id="GO:0032259">
    <property type="term" value="P:methylation"/>
    <property type="evidence" value="ECO:0007669"/>
    <property type="project" value="UniProtKB-KW"/>
</dbReference>
<evidence type="ECO:0000256" key="7">
    <source>
        <dbReference type="HAMAP-Rule" id="MF_00090"/>
    </source>
</evidence>
<dbReference type="GO" id="GO:0004719">
    <property type="term" value="F:protein-L-isoaspartate (D-aspartate) O-methyltransferase activity"/>
    <property type="evidence" value="ECO:0007669"/>
    <property type="project" value="UniProtKB-UniRule"/>
</dbReference>
<dbReference type="Proteomes" id="UP000000321">
    <property type="component" value="Unassembled WGS sequence"/>
</dbReference>
<comment type="subcellular location">
    <subcellularLocation>
        <location evidence="1 7">Cytoplasm</location>
    </subcellularLocation>
</comment>
<dbReference type="InterPro" id="IPR000682">
    <property type="entry name" value="PCMT"/>
</dbReference>
<dbReference type="EC" id="2.1.1.77" evidence="7"/>
<dbReference type="BioCyc" id="AURANTIMONAS:SI859A1_00971-MONOMER"/>
<dbReference type="EMBL" id="AAPJ01000002">
    <property type="protein sequence ID" value="EAS50845.1"/>
    <property type="molecule type" value="Genomic_DNA"/>
</dbReference>
<proteinExistence type="inferred from homology"/>
<dbReference type="AlphaFoldDB" id="Q1YJM8"/>
<dbReference type="HOGENOM" id="CLU_055432_2_0_5"/>
<evidence type="ECO:0000256" key="3">
    <source>
        <dbReference type="ARBA" id="ARBA00022490"/>
    </source>
</evidence>
<dbReference type="GO" id="GO:0030091">
    <property type="term" value="P:protein repair"/>
    <property type="evidence" value="ECO:0007669"/>
    <property type="project" value="UniProtKB-UniRule"/>
</dbReference>
<evidence type="ECO:0000256" key="4">
    <source>
        <dbReference type="ARBA" id="ARBA00022603"/>
    </source>
</evidence>
<keyword evidence="6 7" id="KW-0949">S-adenosyl-L-methionine</keyword>
<dbReference type="PANTHER" id="PTHR11579">
    <property type="entry name" value="PROTEIN-L-ISOASPARTATE O-METHYLTRANSFERASE"/>
    <property type="match status" value="1"/>
</dbReference>
<keyword evidence="5 7" id="KW-0808">Transferase</keyword>
<comment type="catalytic activity">
    <reaction evidence="7">
        <text>[protein]-L-isoaspartate + S-adenosyl-L-methionine = [protein]-L-isoaspartate alpha-methyl ester + S-adenosyl-L-homocysteine</text>
        <dbReference type="Rhea" id="RHEA:12705"/>
        <dbReference type="Rhea" id="RHEA-COMP:12143"/>
        <dbReference type="Rhea" id="RHEA-COMP:12144"/>
        <dbReference type="ChEBI" id="CHEBI:57856"/>
        <dbReference type="ChEBI" id="CHEBI:59789"/>
        <dbReference type="ChEBI" id="CHEBI:90596"/>
        <dbReference type="ChEBI" id="CHEBI:90598"/>
        <dbReference type="EC" id="2.1.1.77"/>
    </reaction>
</comment>
<name>Q1YJM8_AURMS</name>
<dbReference type="Pfam" id="PF01135">
    <property type="entry name" value="PCMT"/>
    <property type="match status" value="1"/>
</dbReference>
<dbReference type="NCBIfam" id="TIGR00080">
    <property type="entry name" value="pimt"/>
    <property type="match status" value="1"/>
</dbReference>
<protein>
    <recommendedName>
        <fullName evidence="7">Protein-L-isoaspartate O-methyltransferase</fullName>
        <ecNumber evidence="7">2.1.1.77</ecNumber>
    </recommendedName>
    <alternativeName>
        <fullName evidence="7">L-isoaspartyl protein carboxyl methyltransferase</fullName>
    </alternativeName>
    <alternativeName>
        <fullName evidence="7">Protein L-isoaspartyl methyltransferase</fullName>
    </alternativeName>
    <alternativeName>
        <fullName evidence="7">Protein-beta-aspartate methyltransferase</fullName>
        <shortName evidence="7">PIMT</shortName>
    </alternativeName>
</protein>
<keyword evidence="9" id="KW-1185">Reference proteome</keyword>
<reference evidence="8 9" key="1">
    <citation type="journal article" date="2008" name="Appl. Environ. Microbiol.">
        <title>Genomic insights into Mn(II) oxidation by the marine alphaproteobacterium Aurantimonas sp. strain SI85-9A1.</title>
        <authorList>
            <person name="Dick G.J."/>
            <person name="Podell S."/>
            <person name="Johnson H.A."/>
            <person name="Rivera-Espinoza Y."/>
            <person name="Bernier-Latmani R."/>
            <person name="McCarthy J.K."/>
            <person name="Torpey J.W."/>
            <person name="Clement B.G."/>
            <person name="Gaasterland T."/>
            <person name="Tebo B.M."/>
        </authorList>
    </citation>
    <scope>NUCLEOTIDE SEQUENCE [LARGE SCALE GENOMIC DNA]</scope>
    <source>
        <strain evidence="8 9">SI85-9A1</strain>
    </source>
</reference>
<evidence type="ECO:0000256" key="1">
    <source>
        <dbReference type="ARBA" id="ARBA00004496"/>
    </source>
</evidence>
<dbReference type="Gene3D" id="3.40.50.150">
    <property type="entry name" value="Vaccinia Virus protein VP39"/>
    <property type="match status" value="1"/>
</dbReference>
<evidence type="ECO:0000256" key="6">
    <source>
        <dbReference type="ARBA" id="ARBA00022691"/>
    </source>
</evidence>
<dbReference type="CDD" id="cd02440">
    <property type="entry name" value="AdoMet_MTases"/>
    <property type="match status" value="1"/>
</dbReference>
<dbReference type="PANTHER" id="PTHR11579:SF18">
    <property type="entry name" value="PROTEIN-L-ISOASPARTATE O-METHYLTRANSFERASE"/>
    <property type="match status" value="1"/>
</dbReference>
<dbReference type="OrthoDB" id="9810066at2"/>
<dbReference type="FunFam" id="3.40.50.150:FF:000010">
    <property type="entry name" value="Protein-L-isoaspartate O-methyltransferase"/>
    <property type="match status" value="1"/>
</dbReference>
<feature type="active site" evidence="7">
    <location>
        <position position="60"/>
    </location>
</feature>
<evidence type="ECO:0000256" key="5">
    <source>
        <dbReference type="ARBA" id="ARBA00022679"/>
    </source>
</evidence>
<dbReference type="InterPro" id="IPR029063">
    <property type="entry name" value="SAM-dependent_MTases_sf"/>
</dbReference>
<dbReference type="PROSITE" id="PS01279">
    <property type="entry name" value="PCMT"/>
    <property type="match status" value="1"/>
</dbReference>
<comment type="caution">
    <text evidence="8">The sequence shown here is derived from an EMBL/GenBank/DDBJ whole genome shotgun (WGS) entry which is preliminary data.</text>
</comment>
<dbReference type="SUPFAM" id="SSF53335">
    <property type="entry name" value="S-adenosyl-L-methionine-dependent methyltransferases"/>
    <property type="match status" value="1"/>
</dbReference>
<dbReference type="GO" id="GO:0005737">
    <property type="term" value="C:cytoplasm"/>
    <property type="evidence" value="ECO:0007669"/>
    <property type="project" value="UniProtKB-SubCell"/>
</dbReference>
<dbReference type="NCBIfam" id="NF001453">
    <property type="entry name" value="PRK00312.1"/>
    <property type="match status" value="1"/>
</dbReference>
<keyword evidence="4 7" id="KW-0489">Methyltransferase</keyword>